<protein>
    <submittedName>
        <fullName evidence="2">F0F1-ATPase subunit (ATPase_gene1)</fullName>
    </submittedName>
</protein>
<evidence type="ECO:0000256" key="1">
    <source>
        <dbReference type="SAM" id="Phobius"/>
    </source>
</evidence>
<reference evidence="2 3" key="1">
    <citation type="submission" date="2018-09" db="EMBL/GenBank/DDBJ databases">
        <authorList>
            <consortium name="Pathogen Informatics"/>
        </authorList>
    </citation>
    <scope>NUCLEOTIDE SEQUENCE [LARGE SCALE GENOMIC DNA]</scope>
    <source>
        <strain evidence="2 3">OH-22767</strain>
    </source>
</reference>
<dbReference type="AlphaFoldDB" id="A0A383TTC1"/>
<dbReference type="OrthoDB" id="9798708at2"/>
<sequence length="68" mass="7724">MVNNSKNDWVKLSGVGLEIAIILFILTWGGNYLDKYFEQEKPWLTILGALIGMGFSVFLLIQMTTNEK</sequence>
<feature type="transmembrane region" description="Helical" evidence="1">
    <location>
        <begin position="12"/>
        <end position="30"/>
    </location>
</feature>
<dbReference type="InterPro" id="IPR032820">
    <property type="entry name" value="ATPase_put"/>
</dbReference>
<proteinExistence type="predicted"/>
<keyword evidence="1" id="KW-1133">Transmembrane helix</keyword>
<evidence type="ECO:0000313" key="3">
    <source>
        <dbReference type="Proteomes" id="UP000262142"/>
    </source>
</evidence>
<dbReference type="Proteomes" id="UP000262142">
    <property type="component" value="Unassembled WGS sequence"/>
</dbReference>
<keyword evidence="1" id="KW-0812">Transmembrane</keyword>
<dbReference type="Pfam" id="PF09527">
    <property type="entry name" value="ATPase_gene1"/>
    <property type="match status" value="1"/>
</dbReference>
<dbReference type="RefSeq" id="WP_119056980.1">
    <property type="nucleotide sequence ID" value="NZ_UNSC01000001.1"/>
</dbReference>
<accession>A0A383TTC1</accession>
<evidence type="ECO:0000313" key="2">
    <source>
        <dbReference type="EMBL" id="SZD70922.1"/>
    </source>
</evidence>
<keyword evidence="3" id="KW-1185">Reference proteome</keyword>
<organism evidence="2 3">
    <name type="scientific">Candidatus Ornithobacterium hominis</name>
    <dbReference type="NCBI Taxonomy" id="2497989"/>
    <lineage>
        <taxon>Bacteria</taxon>
        <taxon>Pseudomonadati</taxon>
        <taxon>Bacteroidota</taxon>
        <taxon>Flavobacteriia</taxon>
        <taxon>Flavobacteriales</taxon>
        <taxon>Weeksellaceae</taxon>
        <taxon>Ornithobacterium</taxon>
    </lineage>
</organism>
<keyword evidence="1" id="KW-0472">Membrane</keyword>
<gene>
    <name evidence="2" type="ORF">SAMEA104719789_00013</name>
</gene>
<feature type="transmembrane region" description="Helical" evidence="1">
    <location>
        <begin position="42"/>
        <end position="61"/>
    </location>
</feature>
<dbReference type="EMBL" id="UNSC01000001">
    <property type="protein sequence ID" value="SZD70922.1"/>
    <property type="molecule type" value="Genomic_DNA"/>
</dbReference>
<name>A0A383TTC1_9FLAO</name>